<dbReference type="SUPFAM" id="SSF56399">
    <property type="entry name" value="ADP-ribosylation"/>
    <property type="match status" value="1"/>
</dbReference>
<evidence type="ECO:0000256" key="1">
    <source>
        <dbReference type="ARBA" id="ARBA00022676"/>
    </source>
</evidence>
<dbReference type="InterPro" id="IPR051838">
    <property type="entry name" value="ARTD_PARP"/>
</dbReference>
<keyword evidence="4" id="KW-0520">NAD</keyword>
<dbReference type="AlphaFoldDB" id="A0A4S8LJF1"/>
<dbReference type="OrthoDB" id="109543at2759"/>
<keyword evidence="2" id="KW-0808">Transferase</keyword>
<protein>
    <recommendedName>
        <fullName evidence="5">PARP catalytic domain-containing protein</fullName>
    </recommendedName>
</protein>
<dbReference type="GO" id="GO:0003950">
    <property type="term" value="F:NAD+ poly-ADP-ribosyltransferase activity"/>
    <property type="evidence" value="ECO:0007669"/>
    <property type="project" value="InterPro"/>
</dbReference>
<dbReference type="InterPro" id="IPR012317">
    <property type="entry name" value="Poly(ADP-ribose)pol_cat_dom"/>
</dbReference>
<sequence length="102" mass="11835">IIGSCTTDLEEITSEEESIKGADRLWHQFRFSVGAPDTEARFRDAVKQAQQEDPNTREYPSLFAWHGSSLRLRNWHSIIRHGLWFKHVVNGRAFGDGKYLDF</sequence>
<feature type="non-terminal residue" evidence="6">
    <location>
        <position position="1"/>
    </location>
</feature>
<evidence type="ECO:0000256" key="3">
    <source>
        <dbReference type="ARBA" id="ARBA00022695"/>
    </source>
</evidence>
<name>A0A4S8LJF1_DENBC</name>
<evidence type="ECO:0000259" key="5">
    <source>
        <dbReference type="Pfam" id="PF00644"/>
    </source>
</evidence>
<reference evidence="6 7" key="1">
    <citation type="journal article" date="2019" name="Nat. Ecol. Evol.">
        <title>Megaphylogeny resolves global patterns of mushroom evolution.</title>
        <authorList>
            <person name="Varga T."/>
            <person name="Krizsan K."/>
            <person name="Foldi C."/>
            <person name="Dima B."/>
            <person name="Sanchez-Garcia M."/>
            <person name="Sanchez-Ramirez S."/>
            <person name="Szollosi G.J."/>
            <person name="Szarkandi J.G."/>
            <person name="Papp V."/>
            <person name="Albert L."/>
            <person name="Andreopoulos W."/>
            <person name="Angelini C."/>
            <person name="Antonin V."/>
            <person name="Barry K.W."/>
            <person name="Bougher N.L."/>
            <person name="Buchanan P."/>
            <person name="Buyck B."/>
            <person name="Bense V."/>
            <person name="Catcheside P."/>
            <person name="Chovatia M."/>
            <person name="Cooper J."/>
            <person name="Damon W."/>
            <person name="Desjardin D."/>
            <person name="Finy P."/>
            <person name="Geml J."/>
            <person name="Haridas S."/>
            <person name="Hughes K."/>
            <person name="Justo A."/>
            <person name="Karasinski D."/>
            <person name="Kautmanova I."/>
            <person name="Kiss B."/>
            <person name="Kocsube S."/>
            <person name="Kotiranta H."/>
            <person name="LaButti K.M."/>
            <person name="Lechner B.E."/>
            <person name="Liimatainen K."/>
            <person name="Lipzen A."/>
            <person name="Lukacs Z."/>
            <person name="Mihaltcheva S."/>
            <person name="Morgado L.N."/>
            <person name="Niskanen T."/>
            <person name="Noordeloos M.E."/>
            <person name="Ohm R.A."/>
            <person name="Ortiz-Santana B."/>
            <person name="Ovrebo C."/>
            <person name="Racz N."/>
            <person name="Riley R."/>
            <person name="Savchenko A."/>
            <person name="Shiryaev A."/>
            <person name="Soop K."/>
            <person name="Spirin V."/>
            <person name="Szebenyi C."/>
            <person name="Tomsovsky M."/>
            <person name="Tulloss R.E."/>
            <person name="Uehling J."/>
            <person name="Grigoriev I.V."/>
            <person name="Vagvolgyi C."/>
            <person name="Papp T."/>
            <person name="Martin F.M."/>
            <person name="Miettinen O."/>
            <person name="Hibbett D.S."/>
            <person name="Nagy L.G."/>
        </authorList>
    </citation>
    <scope>NUCLEOTIDE SEQUENCE [LARGE SCALE GENOMIC DNA]</scope>
    <source>
        <strain evidence="6 7">CBS 962.96</strain>
    </source>
</reference>
<gene>
    <name evidence="6" type="ORF">K435DRAFT_678364</name>
</gene>
<proteinExistence type="predicted"/>
<dbReference type="EMBL" id="ML179375">
    <property type="protein sequence ID" value="THU89259.1"/>
    <property type="molecule type" value="Genomic_DNA"/>
</dbReference>
<accession>A0A4S8LJF1</accession>
<dbReference type="Proteomes" id="UP000297245">
    <property type="component" value="Unassembled WGS sequence"/>
</dbReference>
<feature type="domain" description="PARP catalytic" evidence="5">
    <location>
        <begin position="35"/>
        <end position="100"/>
    </location>
</feature>
<keyword evidence="7" id="KW-1185">Reference proteome</keyword>
<evidence type="ECO:0000313" key="6">
    <source>
        <dbReference type="EMBL" id="THU89259.1"/>
    </source>
</evidence>
<dbReference type="PANTHER" id="PTHR21328">
    <property type="entry name" value="POLY ADP-RIBOSE POLYMERASE FAMILY, MEMBER PARP"/>
    <property type="match status" value="1"/>
</dbReference>
<dbReference type="Pfam" id="PF00644">
    <property type="entry name" value="PARP"/>
    <property type="match status" value="1"/>
</dbReference>
<keyword evidence="3" id="KW-0548">Nucleotidyltransferase</keyword>
<keyword evidence="1" id="KW-0328">Glycosyltransferase</keyword>
<organism evidence="6 7">
    <name type="scientific">Dendrothele bispora (strain CBS 962.96)</name>
    <dbReference type="NCBI Taxonomy" id="1314807"/>
    <lineage>
        <taxon>Eukaryota</taxon>
        <taxon>Fungi</taxon>
        <taxon>Dikarya</taxon>
        <taxon>Basidiomycota</taxon>
        <taxon>Agaricomycotina</taxon>
        <taxon>Agaricomycetes</taxon>
        <taxon>Agaricomycetidae</taxon>
        <taxon>Agaricales</taxon>
        <taxon>Agaricales incertae sedis</taxon>
        <taxon>Dendrothele</taxon>
    </lineage>
</organism>
<evidence type="ECO:0000256" key="4">
    <source>
        <dbReference type="ARBA" id="ARBA00023027"/>
    </source>
</evidence>
<dbReference type="GO" id="GO:0016779">
    <property type="term" value="F:nucleotidyltransferase activity"/>
    <property type="evidence" value="ECO:0007669"/>
    <property type="project" value="UniProtKB-KW"/>
</dbReference>
<evidence type="ECO:0000313" key="7">
    <source>
        <dbReference type="Proteomes" id="UP000297245"/>
    </source>
</evidence>
<dbReference type="Gene3D" id="3.90.228.10">
    <property type="match status" value="1"/>
</dbReference>
<evidence type="ECO:0000256" key="2">
    <source>
        <dbReference type="ARBA" id="ARBA00022679"/>
    </source>
</evidence>